<dbReference type="InterPro" id="IPR039476">
    <property type="entry name" value="P2CMN_synthase_LarB"/>
</dbReference>
<evidence type="ECO:0008006" key="3">
    <source>
        <dbReference type="Google" id="ProtNLM"/>
    </source>
</evidence>
<dbReference type="GO" id="GO:0016787">
    <property type="term" value="F:hydrolase activity"/>
    <property type="evidence" value="ECO:0007669"/>
    <property type="project" value="InterPro"/>
</dbReference>
<dbReference type="Proteomes" id="UP000198304">
    <property type="component" value="Unassembled WGS sequence"/>
</dbReference>
<proteinExistence type="predicted"/>
<gene>
    <name evidence="1" type="ORF">SAMN05446037_101912</name>
</gene>
<reference evidence="2" key="1">
    <citation type="submission" date="2017-06" db="EMBL/GenBank/DDBJ databases">
        <authorList>
            <person name="Varghese N."/>
            <person name="Submissions S."/>
        </authorList>
    </citation>
    <scope>NUCLEOTIDE SEQUENCE [LARGE SCALE GENOMIC DNA]</scope>
    <source>
        <strain evidence="2">SCA</strain>
    </source>
</reference>
<name>A0A239GXG0_9FIRM</name>
<dbReference type="AlphaFoldDB" id="A0A239GXG0"/>
<evidence type="ECO:0000313" key="2">
    <source>
        <dbReference type="Proteomes" id="UP000198304"/>
    </source>
</evidence>
<protein>
    <recommendedName>
        <fullName evidence="3">1-(5-phosphoribosyl)-5-amino-4-imidazole-carboxylate carboxylase</fullName>
    </recommendedName>
</protein>
<dbReference type="EMBL" id="FZOJ01000019">
    <property type="protein sequence ID" value="SNS73631.1"/>
    <property type="molecule type" value="Genomic_DNA"/>
</dbReference>
<dbReference type="PANTHER" id="PTHR43064">
    <property type="entry name" value="PHOSPHORIBOSYLAMINOIMIDAZOLE CARBOXYLASE-RELATED"/>
    <property type="match status" value="1"/>
</dbReference>
<sequence length="77" mass="9082">MDIQELLRKVKNDEIDLESAADQLKKLPYEDLGFAKLDHHRKLRSGFGEVVYCSMYRWNHRYSSGRRSSPNGRILWG</sequence>
<organism evidence="1 2">
    <name type="scientific">Anaerovirgula multivorans</name>
    <dbReference type="NCBI Taxonomy" id="312168"/>
    <lineage>
        <taxon>Bacteria</taxon>
        <taxon>Bacillati</taxon>
        <taxon>Bacillota</taxon>
        <taxon>Clostridia</taxon>
        <taxon>Peptostreptococcales</taxon>
        <taxon>Natronincolaceae</taxon>
        <taxon>Anaerovirgula</taxon>
    </lineage>
</organism>
<keyword evidence="2" id="KW-1185">Reference proteome</keyword>
<dbReference type="PANTHER" id="PTHR43064:SF1">
    <property type="entry name" value="SLL1489 PROTEIN"/>
    <property type="match status" value="1"/>
</dbReference>
<evidence type="ECO:0000313" key="1">
    <source>
        <dbReference type="EMBL" id="SNS73631.1"/>
    </source>
</evidence>
<accession>A0A239GXG0</accession>